<dbReference type="InterPro" id="IPR023346">
    <property type="entry name" value="Lysozyme-like_dom_sf"/>
</dbReference>
<dbReference type="EMBL" id="HG994588">
    <property type="protein sequence ID" value="CAF3035217.1"/>
    <property type="molecule type" value="Genomic_DNA"/>
</dbReference>
<keyword evidence="3" id="KW-0929">Antimicrobial</keyword>
<proteinExistence type="inferred from homology"/>
<keyword evidence="8" id="KW-1185">Reference proteome</keyword>
<keyword evidence="3" id="KW-0081">Bacteriolytic enzyme</keyword>
<dbReference type="EC" id="3.2.1.17" evidence="2"/>
<sequence length="197" mass="23101">MKNYPHIVIISLTLLWRSNGYGKVFNACELKTLFTKSLVNQTSKYRSSVNDWLCLTYWESQFNSSAIGRLNKDGSLDYGLFQLSNKYWCHEKRRGKACNVQCNKDFTDGDLEDDMKCVERIYGEHSRLSGNGFNAWVAWKARCRGHKKHSTSKFWRCKERNTHFVKKQDAEKEMEDMGLKELDLQDTIGTLNQRDYI</sequence>
<dbReference type="Gene3D" id="1.10.530.10">
    <property type="match status" value="1"/>
</dbReference>
<dbReference type="AlphaFoldDB" id="A0A7R8HDR5"/>
<accession>A0A7R8HDR5</accession>
<evidence type="ECO:0000313" key="7">
    <source>
        <dbReference type="EMBL" id="CAF3035217.1"/>
    </source>
</evidence>
<evidence type="ECO:0000256" key="1">
    <source>
        <dbReference type="ARBA" id="ARBA00000632"/>
    </source>
</evidence>
<gene>
    <name evidence="7" type="ORF">LSAA_15131</name>
</gene>
<comment type="similarity">
    <text evidence="6">Belongs to the glycosyl hydrolase 22 family.</text>
</comment>
<dbReference type="CDD" id="cd16899">
    <property type="entry name" value="LYZ_C_invert"/>
    <property type="match status" value="1"/>
</dbReference>
<dbReference type="PROSITE" id="PS51348">
    <property type="entry name" value="GLYCOSYL_HYDROL_F22_2"/>
    <property type="match status" value="1"/>
</dbReference>
<reference evidence="7" key="1">
    <citation type="submission" date="2021-02" db="EMBL/GenBank/DDBJ databases">
        <authorList>
            <person name="Bekaert M."/>
        </authorList>
    </citation>
    <scope>NUCLEOTIDE SEQUENCE</scope>
    <source>
        <strain evidence="7">IoA-00</strain>
    </source>
</reference>
<dbReference type="GO" id="GO:0003796">
    <property type="term" value="F:lysozyme activity"/>
    <property type="evidence" value="ECO:0007669"/>
    <property type="project" value="UniProtKB-EC"/>
</dbReference>
<dbReference type="GO" id="GO:0042742">
    <property type="term" value="P:defense response to bacterium"/>
    <property type="evidence" value="ECO:0007669"/>
    <property type="project" value="UniProtKB-KW"/>
</dbReference>
<dbReference type="OrthoDB" id="17373at2759"/>
<evidence type="ECO:0000256" key="4">
    <source>
        <dbReference type="ARBA" id="ARBA00023157"/>
    </source>
</evidence>
<keyword evidence="4" id="KW-1015">Disulfide bond</keyword>
<dbReference type="PRINTS" id="PR00135">
    <property type="entry name" value="LYZLACT"/>
</dbReference>
<evidence type="ECO:0000256" key="5">
    <source>
        <dbReference type="ARBA" id="ARBA00023295"/>
    </source>
</evidence>
<evidence type="ECO:0000256" key="6">
    <source>
        <dbReference type="RuleBase" id="RU004440"/>
    </source>
</evidence>
<evidence type="ECO:0000313" key="8">
    <source>
        <dbReference type="Proteomes" id="UP000675881"/>
    </source>
</evidence>
<dbReference type="SUPFAM" id="SSF53955">
    <property type="entry name" value="Lysozyme-like"/>
    <property type="match status" value="1"/>
</dbReference>
<dbReference type="Proteomes" id="UP000675881">
    <property type="component" value="Chromosome 9"/>
</dbReference>
<dbReference type="SMART" id="SM00263">
    <property type="entry name" value="LYZ1"/>
    <property type="match status" value="1"/>
</dbReference>
<dbReference type="Pfam" id="PF00062">
    <property type="entry name" value="Lys"/>
    <property type="match status" value="1"/>
</dbReference>
<protein>
    <recommendedName>
        <fullName evidence="2">lysozyme</fullName>
        <ecNumber evidence="2">3.2.1.17</ecNumber>
    </recommendedName>
</protein>
<evidence type="ECO:0000256" key="2">
    <source>
        <dbReference type="ARBA" id="ARBA00012732"/>
    </source>
</evidence>
<dbReference type="InterPro" id="IPR001916">
    <property type="entry name" value="Glyco_hydro_22"/>
</dbReference>
<dbReference type="GO" id="GO:0031640">
    <property type="term" value="P:killing of cells of another organism"/>
    <property type="evidence" value="ECO:0007669"/>
    <property type="project" value="UniProtKB-KW"/>
</dbReference>
<dbReference type="PANTHER" id="PTHR11407:SF63">
    <property type="entry name" value="LYSOZYME C"/>
    <property type="match status" value="1"/>
</dbReference>
<keyword evidence="7" id="KW-0378">Hydrolase</keyword>
<keyword evidence="5 7" id="KW-0326">Glycosidase</keyword>
<comment type="catalytic activity">
    <reaction evidence="1">
        <text>Hydrolysis of (1-&gt;4)-beta-linkages between N-acetylmuramic acid and N-acetyl-D-glucosamine residues in a peptidoglycan and between N-acetyl-D-glucosamine residues in chitodextrins.</text>
        <dbReference type="EC" id="3.2.1.17"/>
    </reaction>
</comment>
<evidence type="ECO:0000256" key="3">
    <source>
        <dbReference type="ARBA" id="ARBA00022638"/>
    </source>
</evidence>
<name>A0A7R8HDR5_LEPSM</name>
<dbReference type="PANTHER" id="PTHR11407">
    <property type="entry name" value="LYSOZYME C"/>
    <property type="match status" value="1"/>
</dbReference>
<organism evidence="7 8">
    <name type="scientific">Lepeophtheirus salmonis</name>
    <name type="common">Salmon louse</name>
    <name type="synonym">Caligus salmonis</name>
    <dbReference type="NCBI Taxonomy" id="72036"/>
    <lineage>
        <taxon>Eukaryota</taxon>
        <taxon>Metazoa</taxon>
        <taxon>Ecdysozoa</taxon>
        <taxon>Arthropoda</taxon>
        <taxon>Crustacea</taxon>
        <taxon>Multicrustacea</taxon>
        <taxon>Hexanauplia</taxon>
        <taxon>Copepoda</taxon>
        <taxon>Siphonostomatoida</taxon>
        <taxon>Caligidae</taxon>
        <taxon>Lepeophtheirus</taxon>
    </lineage>
</organism>